<dbReference type="RefSeq" id="WP_222962559.1">
    <property type="nucleotide sequence ID" value="NZ_JAINZZ010000011.1"/>
</dbReference>
<dbReference type="SUPFAM" id="SSF55331">
    <property type="entry name" value="Tautomerase/MIF"/>
    <property type="match status" value="1"/>
</dbReference>
<dbReference type="PANTHER" id="PTHR35530">
    <property type="entry name" value="TAUTOMERASE-RELATED"/>
    <property type="match status" value="1"/>
</dbReference>
<evidence type="ECO:0000259" key="3">
    <source>
        <dbReference type="Pfam" id="PF01361"/>
    </source>
</evidence>
<comment type="caution">
    <text evidence="4">The sequence shown here is derived from an EMBL/GenBank/DDBJ whole genome shotgun (WGS) entry which is preliminary data.</text>
</comment>
<comment type="similarity">
    <text evidence="1">Belongs to the 4-oxalocrotonate tautomerase family.</text>
</comment>
<reference evidence="4 5" key="1">
    <citation type="submission" date="2021-08" db="EMBL/GenBank/DDBJ databases">
        <title>WGS of actinomycetes from Thailand.</title>
        <authorList>
            <person name="Thawai C."/>
        </authorList>
    </citation>
    <scope>NUCLEOTIDE SEQUENCE [LARGE SCALE GENOMIC DNA]</scope>
    <source>
        <strain evidence="4 5">PLK6-54</strain>
    </source>
</reference>
<dbReference type="InterPro" id="IPR014347">
    <property type="entry name" value="Tautomerase/MIF_sf"/>
</dbReference>
<dbReference type="EMBL" id="JAINZZ010000011">
    <property type="protein sequence ID" value="MBY8878415.1"/>
    <property type="molecule type" value="Genomic_DNA"/>
</dbReference>
<feature type="domain" description="4-oxalocrotonate tautomerase-like" evidence="3">
    <location>
        <begin position="2"/>
        <end position="59"/>
    </location>
</feature>
<dbReference type="PANTHER" id="PTHR35530:SF2">
    <property type="entry name" value="BSL4019 PROTEIN"/>
    <property type="match status" value="1"/>
</dbReference>
<keyword evidence="2" id="KW-0413">Isomerase</keyword>
<protein>
    <submittedName>
        <fullName evidence="4">4-oxalocrotonate tautomerase family protein</fullName>
    </submittedName>
</protein>
<evidence type="ECO:0000256" key="1">
    <source>
        <dbReference type="ARBA" id="ARBA00006723"/>
    </source>
</evidence>
<evidence type="ECO:0000313" key="4">
    <source>
        <dbReference type="EMBL" id="MBY8878415.1"/>
    </source>
</evidence>
<dbReference type="NCBIfam" id="NF041920">
    <property type="entry name" value="DmpI"/>
    <property type="match status" value="1"/>
</dbReference>
<accession>A0ABS7Q7J3</accession>
<sequence length="64" mass="7162">MPIVTVQQGPRTVELKRDLVRKITDAFVDAYQIPAETVQVWIHEVPTDSWGAAGRLTADRTADK</sequence>
<gene>
    <name evidence="4" type="ORF">K7862_12330</name>
</gene>
<dbReference type="Pfam" id="PF01361">
    <property type="entry name" value="Tautomerase"/>
    <property type="match status" value="1"/>
</dbReference>
<proteinExistence type="inferred from homology"/>
<dbReference type="Gene3D" id="3.30.429.10">
    <property type="entry name" value="Macrophage Migration Inhibitory Factor"/>
    <property type="match status" value="1"/>
</dbReference>
<evidence type="ECO:0000256" key="2">
    <source>
        <dbReference type="ARBA" id="ARBA00023235"/>
    </source>
</evidence>
<evidence type="ECO:0000313" key="5">
    <source>
        <dbReference type="Proteomes" id="UP000778578"/>
    </source>
</evidence>
<organism evidence="4 5">
    <name type="scientific">Actinacidiphila acidipaludis</name>
    <dbReference type="NCBI Taxonomy" id="2873382"/>
    <lineage>
        <taxon>Bacteria</taxon>
        <taxon>Bacillati</taxon>
        <taxon>Actinomycetota</taxon>
        <taxon>Actinomycetes</taxon>
        <taxon>Kitasatosporales</taxon>
        <taxon>Streptomycetaceae</taxon>
        <taxon>Actinacidiphila</taxon>
    </lineage>
</organism>
<dbReference type="InterPro" id="IPR004370">
    <property type="entry name" value="4-OT-like_dom"/>
</dbReference>
<dbReference type="Proteomes" id="UP000778578">
    <property type="component" value="Unassembled WGS sequence"/>
</dbReference>
<keyword evidence="5" id="KW-1185">Reference proteome</keyword>
<name>A0ABS7Q7J3_9ACTN</name>